<name>A0AAV9JUH9_9PEZI</name>
<feature type="compositionally biased region" description="Basic and acidic residues" evidence="4">
    <location>
        <begin position="22"/>
        <end position="35"/>
    </location>
</feature>
<dbReference type="CDD" id="cd02394">
    <property type="entry name" value="KH-I_Vigilin_rpt6"/>
    <property type="match status" value="2"/>
</dbReference>
<dbReference type="GO" id="GO:0003729">
    <property type="term" value="F:mRNA binding"/>
    <property type="evidence" value="ECO:0007669"/>
    <property type="project" value="TreeGrafter"/>
</dbReference>
<feature type="compositionally biased region" description="Polar residues" evidence="4">
    <location>
        <begin position="1"/>
        <end position="10"/>
    </location>
</feature>
<dbReference type="Pfam" id="PF00013">
    <property type="entry name" value="KH_1"/>
    <property type="match status" value="7"/>
</dbReference>
<feature type="region of interest" description="Disordered" evidence="4">
    <location>
        <begin position="884"/>
        <end position="918"/>
    </location>
</feature>
<dbReference type="CDD" id="cd22450">
    <property type="entry name" value="KH-I_ScSCP160_rpt5"/>
    <property type="match status" value="1"/>
</dbReference>
<keyword evidence="2" id="KW-0694">RNA-binding</keyword>
<dbReference type="SMART" id="SM00322">
    <property type="entry name" value="KH"/>
    <property type="match status" value="10"/>
</dbReference>
<dbReference type="SUPFAM" id="SSF54791">
    <property type="entry name" value="Eukaryotic type KH-domain (KH-domain type I)"/>
    <property type="match status" value="8"/>
</dbReference>
<evidence type="ECO:0000259" key="5">
    <source>
        <dbReference type="SMART" id="SM00322"/>
    </source>
</evidence>
<feature type="domain" description="K Homology" evidence="5">
    <location>
        <begin position="276"/>
        <end position="354"/>
    </location>
</feature>
<proteinExistence type="predicted"/>
<dbReference type="Pfam" id="PF22952">
    <property type="entry name" value="KH_11"/>
    <property type="match status" value="1"/>
</dbReference>
<keyword evidence="7" id="KW-1185">Reference proteome</keyword>
<feature type="region of interest" description="Disordered" evidence="4">
    <location>
        <begin position="50"/>
        <end position="123"/>
    </location>
</feature>
<dbReference type="InterPro" id="IPR004088">
    <property type="entry name" value="KH_dom_type_1"/>
</dbReference>
<feature type="compositionally biased region" description="Polar residues" evidence="4">
    <location>
        <begin position="76"/>
        <end position="86"/>
    </location>
</feature>
<dbReference type="InterPro" id="IPR054548">
    <property type="entry name" value="SCP160-like_KH"/>
</dbReference>
<feature type="domain" description="K Homology" evidence="5">
    <location>
        <begin position="1168"/>
        <end position="1278"/>
    </location>
</feature>
<evidence type="ECO:0000256" key="1">
    <source>
        <dbReference type="ARBA" id="ARBA00022737"/>
    </source>
</evidence>
<feature type="domain" description="K Homology" evidence="5">
    <location>
        <begin position="454"/>
        <end position="522"/>
    </location>
</feature>
<feature type="domain" description="K Homology" evidence="5">
    <location>
        <begin position="1096"/>
        <end position="1167"/>
    </location>
</feature>
<dbReference type="InterPro" id="IPR036612">
    <property type="entry name" value="KH_dom_type_1_sf"/>
</dbReference>
<dbReference type="PANTHER" id="PTHR10627:SF31">
    <property type="entry name" value="DODECA-SATELLITE-BINDING PROTEIN 1, ISOFORM A"/>
    <property type="match status" value="1"/>
</dbReference>
<evidence type="ECO:0000313" key="7">
    <source>
        <dbReference type="Proteomes" id="UP001324427"/>
    </source>
</evidence>
<dbReference type="CDD" id="cd00105">
    <property type="entry name" value="KH-I"/>
    <property type="match status" value="1"/>
</dbReference>
<accession>A0AAV9JUH9</accession>
<dbReference type="CDD" id="cd22448">
    <property type="entry name" value="KH-I_ScSCP160_rpt3"/>
    <property type="match status" value="1"/>
</dbReference>
<feature type="domain" description="K Homology" evidence="5">
    <location>
        <begin position="1015"/>
        <end position="1092"/>
    </location>
</feature>
<evidence type="ECO:0000256" key="2">
    <source>
        <dbReference type="PROSITE-ProRule" id="PRU00117"/>
    </source>
</evidence>
<dbReference type="CDD" id="cd22447">
    <property type="entry name" value="KH-I_ScSCP160_rpt2"/>
    <property type="match status" value="1"/>
</dbReference>
<feature type="region of interest" description="Disordered" evidence="4">
    <location>
        <begin position="1"/>
        <end position="35"/>
    </location>
</feature>
<feature type="compositionally biased region" description="Polar residues" evidence="4">
    <location>
        <begin position="160"/>
        <end position="195"/>
    </location>
</feature>
<feature type="region of interest" description="Disordered" evidence="4">
    <location>
        <begin position="1200"/>
        <end position="1240"/>
    </location>
</feature>
<evidence type="ECO:0000313" key="6">
    <source>
        <dbReference type="EMBL" id="KAK4549362.1"/>
    </source>
</evidence>
<dbReference type="EMBL" id="JAVFHQ010000004">
    <property type="protein sequence ID" value="KAK4549362.1"/>
    <property type="molecule type" value="Genomic_DNA"/>
</dbReference>
<feature type="domain" description="K Homology" evidence="5">
    <location>
        <begin position="358"/>
        <end position="449"/>
    </location>
</feature>
<evidence type="ECO:0000256" key="3">
    <source>
        <dbReference type="SAM" id="Coils"/>
    </source>
</evidence>
<gene>
    <name evidence="6" type="ORF">LTR36_006359</name>
</gene>
<feature type="domain" description="K Homology" evidence="5">
    <location>
        <begin position="846"/>
        <end position="933"/>
    </location>
</feature>
<feature type="domain" description="K Homology" evidence="5">
    <location>
        <begin position="1282"/>
        <end position="1352"/>
    </location>
</feature>
<organism evidence="6 7">
    <name type="scientific">Oleoguttula mirabilis</name>
    <dbReference type="NCBI Taxonomy" id="1507867"/>
    <lineage>
        <taxon>Eukaryota</taxon>
        <taxon>Fungi</taxon>
        <taxon>Dikarya</taxon>
        <taxon>Ascomycota</taxon>
        <taxon>Pezizomycotina</taxon>
        <taxon>Dothideomycetes</taxon>
        <taxon>Dothideomycetidae</taxon>
        <taxon>Mycosphaerellales</taxon>
        <taxon>Teratosphaeriaceae</taxon>
        <taxon>Oleoguttula</taxon>
    </lineage>
</organism>
<dbReference type="InterPro" id="IPR004087">
    <property type="entry name" value="KH_dom"/>
</dbReference>
<feature type="region of interest" description="Disordered" evidence="4">
    <location>
        <begin position="160"/>
        <end position="201"/>
    </location>
</feature>
<feature type="domain" description="K Homology" evidence="5">
    <location>
        <begin position="779"/>
        <end position="842"/>
    </location>
</feature>
<keyword evidence="3" id="KW-0175">Coiled coil</keyword>
<dbReference type="GO" id="GO:0005737">
    <property type="term" value="C:cytoplasm"/>
    <property type="evidence" value="ECO:0007669"/>
    <property type="project" value="TreeGrafter"/>
</dbReference>
<dbReference type="Gene3D" id="3.30.1370.10">
    <property type="entry name" value="K Homology domain, type 1"/>
    <property type="match status" value="8"/>
</dbReference>
<keyword evidence="1" id="KW-0677">Repeat</keyword>
<dbReference type="PANTHER" id="PTHR10627">
    <property type="entry name" value="SCP160"/>
    <property type="match status" value="1"/>
</dbReference>
<sequence>MDTQTIANGSGSTGDGMSAAERLMKQHAADESHKMTMEEVRAYERIGALTETPEALTSNVLQVPDEELIAHPPPSGANSLPISTDPSRVATPSAEPVKSAKAAGKQPLREEPTTAGASKPRLDISSEDLFPALGAPKSQPAAAPSMWSKKPAAVAKAANGLSNGTANGHNANSKPSSRASTPMSGMVTPSSTAPSQGGKIQLPGRQSEQIQLPISMMTPRNQLKKPLNEILRDINKRSKATVEVRAGPSGHMTFEGTGPTNDVRAALKEVANQLCARQNIKVPVPASVRGRIVGKQGATIQAISKKTGARINISKQEAAEVLEDEDADTMVDVQIEGDPFAVQMAKQDIEKIVNEHTATVNSKLRDIPAEYYPFLAAQQNAGMNALQQQGRDLRMQIPQYHTWNEQAPPQQPSNRQPVKFAPQAGFPIQLAGDREAVAEAKAEIERQVQELQRQLTVEQMDMERSRHQFIVGDLGASLQDFMQETGCSVILPPDHDDTEMITIVGPPERIQEGIDKIYDLATSMQTTNVDIAKQHANAPRGAQAHARDIGRYLQQRQALQDIERLHGARIVTDSSGNWQIFARDAKSGMKARSDVVNLINGHPPTRFQPVDVDPFYHAHLREQAARQIREQHGVHVVVPDELDDSPVLLVFEDRVPSAEYELPRRQPSAQDAQSFQQALQEAQQQILNLMNGHQDIVSKDVDAPNKFHDKIRRHVDKHHQALPEGQIPVQVNYGGPKQQGAKKQQAPIVSLRGPQDFVDALNESMLAFIEQEKQDELERGFTLSFDFPQKFANHLIGRKGENINRLREEFDVDIQLTDGKCEIKGPEAKANACKKHILDMGKKLEDEATHQVNIPAQYHRELIGREGSQVNRLQDRYNVRVNFPRTRQGDDGASEAGDAAPARRNQQGPNEVIIKGPSRGADACRDELLSLLQYVKDNSHSATVSVAQNQLPSLIGSGGKEMESMRLETGAQIDVPNAREAAGSDGRAEIKLKGSKQAVEAAKKLIEAKAKVFDDTVTRNLDVDRRHHRLIIGAQGSNLRNIIVQAGGQDDPRMHNRMIRFPKTDAEGNNIRVEGQKTVVDKICAAIDALVQEQESQKTDHAEVNPDKHRLLIGRGGETRRQLEQQFNVTINVPRQTETGPSRSQIRIAGQPEDVEKAKAHILEITKDQEGETVNIPRRFHHTIADNGQFFRRLRSDHKVTVDHGGQRPPPKPSAPAPSRSGDMPLITDDPSANANNHSWEMHDLHGSSEEGEIPWVLSGPSKEAIAAARAKLDRALEEVGKQDTMGFLILPDPRAYRHVIGPGGSEINRIRKQTGTKIQVPRADSKDEAIEITGAKGGVEEARDAILEIVQNNS</sequence>
<dbReference type="CDD" id="cd22449">
    <property type="entry name" value="KH-I_ScSCP160_rpt4"/>
    <property type="match status" value="1"/>
</dbReference>
<comment type="caution">
    <text evidence="6">The sequence shown here is derived from an EMBL/GenBank/DDBJ whole genome shotgun (WGS) entry which is preliminary data.</text>
</comment>
<feature type="coiled-coil region" evidence="3">
    <location>
        <begin position="430"/>
        <end position="468"/>
    </location>
</feature>
<protein>
    <recommendedName>
        <fullName evidence="5">K Homology domain-containing protein</fullName>
    </recommendedName>
</protein>
<dbReference type="PROSITE" id="PS50084">
    <property type="entry name" value="KH_TYPE_1"/>
    <property type="match status" value="8"/>
</dbReference>
<dbReference type="Proteomes" id="UP001324427">
    <property type="component" value="Unassembled WGS sequence"/>
</dbReference>
<reference evidence="6 7" key="1">
    <citation type="submission" date="2021-11" db="EMBL/GenBank/DDBJ databases">
        <title>Black yeast isolated from Biological Soil Crust.</title>
        <authorList>
            <person name="Kurbessoian T."/>
        </authorList>
    </citation>
    <scope>NUCLEOTIDE SEQUENCE [LARGE SCALE GENOMIC DNA]</scope>
    <source>
        <strain evidence="6 7">CCFEE 5522</strain>
    </source>
</reference>
<dbReference type="CDD" id="cd22408">
    <property type="entry name" value="KH-I_Vigilin_rpt4"/>
    <property type="match status" value="1"/>
</dbReference>
<evidence type="ECO:0000256" key="4">
    <source>
        <dbReference type="SAM" id="MobiDB-lite"/>
    </source>
</evidence>
<feature type="domain" description="K Homology" evidence="5">
    <location>
        <begin position="938"/>
        <end position="1011"/>
    </location>
</feature>